<keyword evidence="4 10" id="KW-0812">Transmembrane</keyword>
<keyword evidence="6" id="KW-0677">Repeat</keyword>
<name>A0AAW2JZJ5_SESRA</name>
<evidence type="ECO:0000256" key="4">
    <source>
        <dbReference type="ARBA" id="ARBA00022692"/>
    </source>
</evidence>
<evidence type="ECO:0000256" key="1">
    <source>
        <dbReference type="ARBA" id="ARBA00004479"/>
    </source>
</evidence>
<evidence type="ECO:0000256" key="2">
    <source>
        <dbReference type="ARBA" id="ARBA00009592"/>
    </source>
</evidence>
<dbReference type="Pfam" id="PF13855">
    <property type="entry name" value="LRR_8"/>
    <property type="match status" value="1"/>
</dbReference>
<gene>
    <name evidence="11" type="ORF">Sradi_6615100</name>
</gene>
<dbReference type="SUPFAM" id="SSF52058">
    <property type="entry name" value="L domain-like"/>
    <property type="match status" value="1"/>
</dbReference>
<evidence type="ECO:0000256" key="5">
    <source>
        <dbReference type="ARBA" id="ARBA00022729"/>
    </source>
</evidence>
<dbReference type="EMBL" id="JACGWJ010000031">
    <property type="protein sequence ID" value="KAL0299553.1"/>
    <property type="molecule type" value="Genomic_DNA"/>
</dbReference>
<dbReference type="GO" id="GO:0016020">
    <property type="term" value="C:membrane"/>
    <property type="evidence" value="ECO:0007669"/>
    <property type="project" value="UniProtKB-SubCell"/>
</dbReference>
<evidence type="ECO:0000256" key="9">
    <source>
        <dbReference type="ARBA" id="ARBA00023180"/>
    </source>
</evidence>
<dbReference type="InterPro" id="IPR001611">
    <property type="entry name" value="Leu-rich_rpt"/>
</dbReference>
<sequence>MKMIDLGGNKLTGNIPSWIGDSFSLLVVLILRSNELYGDIPSNICRLPNLQILDISSNKNISGTIPECLQDYVAMSTEQFLDDDILFSPNHAPSVYIQGLDSSESPYFMWKGKELKYTSHLGLVKLIDFSDNSLVGEIPSNVTKLTGLVAFNISNNNLVGPIPPHVGEMKSLNSLDFSRNHLSGGIPTSICDLDSLGRLDLSYNNLSGRIPQDNHCLTFGGPSYIGNVGLCGPLLNKSCPGDEPIQDPNSTVDAQGEFDDDDDDDRFITRGFYSALALGFIIGFWGIYGTILLDKDIQICSFQQIQRHR</sequence>
<dbReference type="InterPro" id="IPR046956">
    <property type="entry name" value="RLP23-like"/>
</dbReference>
<keyword evidence="3" id="KW-0433">Leucine-rich repeat</keyword>
<dbReference type="FunFam" id="3.80.10.10:FF:000111">
    <property type="entry name" value="LRR receptor-like serine/threonine-protein kinase ERECTA"/>
    <property type="match status" value="1"/>
</dbReference>
<organism evidence="11">
    <name type="scientific">Sesamum radiatum</name>
    <name type="common">Black benniseed</name>
    <dbReference type="NCBI Taxonomy" id="300843"/>
    <lineage>
        <taxon>Eukaryota</taxon>
        <taxon>Viridiplantae</taxon>
        <taxon>Streptophyta</taxon>
        <taxon>Embryophyta</taxon>
        <taxon>Tracheophyta</taxon>
        <taxon>Spermatophyta</taxon>
        <taxon>Magnoliopsida</taxon>
        <taxon>eudicotyledons</taxon>
        <taxon>Gunneridae</taxon>
        <taxon>Pentapetalae</taxon>
        <taxon>asterids</taxon>
        <taxon>lamiids</taxon>
        <taxon>Lamiales</taxon>
        <taxon>Pedaliaceae</taxon>
        <taxon>Sesamum</taxon>
    </lineage>
</organism>
<dbReference type="PANTHER" id="PTHR48063">
    <property type="entry name" value="LRR RECEPTOR-LIKE KINASE"/>
    <property type="match status" value="1"/>
</dbReference>
<feature type="transmembrane region" description="Helical" evidence="10">
    <location>
        <begin position="272"/>
        <end position="293"/>
    </location>
</feature>
<keyword evidence="8 10" id="KW-0472">Membrane</keyword>
<evidence type="ECO:0000256" key="8">
    <source>
        <dbReference type="ARBA" id="ARBA00023136"/>
    </source>
</evidence>
<protein>
    <submittedName>
        <fullName evidence="11">Receptor-like protein EIX2</fullName>
    </submittedName>
</protein>
<comment type="subcellular location">
    <subcellularLocation>
        <location evidence="1">Membrane</location>
        <topology evidence="1">Single-pass type I membrane protein</topology>
    </subcellularLocation>
</comment>
<dbReference type="PANTHER" id="PTHR48063:SF101">
    <property type="entry name" value="LRR RECEPTOR-LIKE SERINE_THREONINE-PROTEIN KINASE FLS2"/>
    <property type="match status" value="1"/>
</dbReference>
<dbReference type="Gene3D" id="3.80.10.10">
    <property type="entry name" value="Ribonuclease Inhibitor"/>
    <property type="match status" value="1"/>
</dbReference>
<dbReference type="AlphaFoldDB" id="A0AAW2JZJ5"/>
<evidence type="ECO:0000256" key="3">
    <source>
        <dbReference type="ARBA" id="ARBA00022614"/>
    </source>
</evidence>
<evidence type="ECO:0000256" key="7">
    <source>
        <dbReference type="ARBA" id="ARBA00022989"/>
    </source>
</evidence>
<proteinExistence type="inferred from homology"/>
<keyword evidence="5" id="KW-0732">Signal</keyword>
<evidence type="ECO:0000313" key="11">
    <source>
        <dbReference type="EMBL" id="KAL0299553.1"/>
    </source>
</evidence>
<evidence type="ECO:0000256" key="10">
    <source>
        <dbReference type="SAM" id="Phobius"/>
    </source>
</evidence>
<keyword evidence="11" id="KW-0675">Receptor</keyword>
<keyword evidence="7 10" id="KW-1133">Transmembrane helix</keyword>
<keyword evidence="9" id="KW-0325">Glycoprotein</keyword>
<evidence type="ECO:0000256" key="6">
    <source>
        <dbReference type="ARBA" id="ARBA00022737"/>
    </source>
</evidence>
<reference evidence="11" key="1">
    <citation type="submission" date="2020-06" db="EMBL/GenBank/DDBJ databases">
        <authorList>
            <person name="Li T."/>
            <person name="Hu X."/>
            <person name="Zhang T."/>
            <person name="Song X."/>
            <person name="Zhang H."/>
            <person name="Dai N."/>
            <person name="Sheng W."/>
            <person name="Hou X."/>
            <person name="Wei L."/>
        </authorList>
    </citation>
    <scope>NUCLEOTIDE SEQUENCE</scope>
    <source>
        <strain evidence="11">G02</strain>
        <tissue evidence="11">Leaf</tissue>
    </source>
</reference>
<comment type="similarity">
    <text evidence="2">Belongs to the RLP family.</text>
</comment>
<accession>A0AAW2JZJ5</accession>
<dbReference type="Pfam" id="PF00560">
    <property type="entry name" value="LRR_1"/>
    <property type="match status" value="2"/>
</dbReference>
<comment type="caution">
    <text evidence="11">The sequence shown here is derived from an EMBL/GenBank/DDBJ whole genome shotgun (WGS) entry which is preliminary data.</text>
</comment>
<reference evidence="11" key="2">
    <citation type="journal article" date="2024" name="Plant">
        <title>Genomic evolution and insights into agronomic trait innovations of Sesamum species.</title>
        <authorList>
            <person name="Miao H."/>
            <person name="Wang L."/>
            <person name="Qu L."/>
            <person name="Liu H."/>
            <person name="Sun Y."/>
            <person name="Le M."/>
            <person name="Wang Q."/>
            <person name="Wei S."/>
            <person name="Zheng Y."/>
            <person name="Lin W."/>
            <person name="Duan Y."/>
            <person name="Cao H."/>
            <person name="Xiong S."/>
            <person name="Wang X."/>
            <person name="Wei L."/>
            <person name="Li C."/>
            <person name="Ma Q."/>
            <person name="Ju M."/>
            <person name="Zhao R."/>
            <person name="Li G."/>
            <person name="Mu C."/>
            <person name="Tian Q."/>
            <person name="Mei H."/>
            <person name="Zhang T."/>
            <person name="Gao T."/>
            <person name="Zhang H."/>
        </authorList>
    </citation>
    <scope>NUCLEOTIDE SEQUENCE</scope>
    <source>
        <strain evidence="11">G02</strain>
    </source>
</reference>
<dbReference type="InterPro" id="IPR032675">
    <property type="entry name" value="LRR_dom_sf"/>
</dbReference>